<comment type="caution">
    <text evidence="1">The sequence shown here is derived from an EMBL/GenBank/DDBJ whole genome shotgun (WGS) entry which is preliminary data.</text>
</comment>
<reference evidence="1" key="1">
    <citation type="journal article" date="2014" name="Front. Microbiol.">
        <title>High frequency of phylogenetically diverse reductive dehalogenase-homologous genes in deep subseafloor sedimentary metagenomes.</title>
        <authorList>
            <person name="Kawai M."/>
            <person name="Futagami T."/>
            <person name="Toyoda A."/>
            <person name="Takaki Y."/>
            <person name="Nishi S."/>
            <person name="Hori S."/>
            <person name="Arai W."/>
            <person name="Tsubouchi T."/>
            <person name="Morono Y."/>
            <person name="Uchiyama I."/>
            <person name="Ito T."/>
            <person name="Fujiyama A."/>
            <person name="Inagaki F."/>
            <person name="Takami H."/>
        </authorList>
    </citation>
    <scope>NUCLEOTIDE SEQUENCE</scope>
    <source>
        <strain evidence="1">Expedition CK06-06</strain>
    </source>
</reference>
<dbReference type="AlphaFoldDB" id="X1MIP9"/>
<dbReference type="EMBL" id="BARV01009287">
    <property type="protein sequence ID" value="GAI14580.1"/>
    <property type="molecule type" value="Genomic_DNA"/>
</dbReference>
<gene>
    <name evidence="1" type="ORF">S06H3_18379</name>
</gene>
<organism evidence="1">
    <name type="scientific">marine sediment metagenome</name>
    <dbReference type="NCBI Taxonomy" id="412755"/>
    <lineage>
        <taxon>unclassified sequences</taxon>
        <taxon>metagenomes</taxon>
        <taxon>ecological metagenomes</taxon>
    </lineage>
</organism>
<evidence type="ECO:0000313" key="1">
    <source>
        <dbReference type="EMBL" id="GAI14580.1"/>
    </source>
</evidence>
<protein>
    <submittedName>
        <fullName evidence="1">Uncharacterized protein</fullName>
    </submittedName>
</protein>
<accession>X1MIP9</accession>
<dbReference type="SUPFAM" id="SSF56784">
    <property type="entry name" value="HAD-like"/>
    <property type="match status" value="1"/>
</dbReference>
<feature type="non-terminal residue" evidence="1">
    <location>
        <position position="43"/>
    </location>
</feature>
<proteinExistence type="predicted"/>
<dbReference type="InterPro" id="IPR036412">
    <property type="entry name" value="HAD-like_sf"/>
</dbReference>
<sequence>MSILVLDVDGKLVTNNVIPPKEITGPLRSLLRKHNLIFASGRP</sequence>
<name>X1MIP9_9ZZZZ</name>